<dbReference type="PANTHER" id="PTHR32195:SF26">
    <property type="entry name" value="TRYPTOPHAN OR TYROSINE TRANSPORTER PROTEIN"/>
    <property type="match status" value="1"/>
</dbReference>
<feature type="transmembrane region" description="Helical" evidence="8">
    <location>
        <begin position="75"/>
        <end position="98"/>
    </location>
</feature>
<evidence type="ECO:0000313" key="9">
    <source>
        <dbReference type="EMBL" id="KAK3277973.1"/>
    </source>
</evidence>
<dbReference type="EMBL" id="LGRX02005721">
    <property type="protein sequence ID" value="KAK3277973.1"/>
    <property type="molecule type" value="Genomic_DNA"/>
</dbReference>
<evidence type="ECO:0000256" key="2">
    <source>
        <dbReference type="ARBA" id="ARBA00022448"/>
    </source>
</evidence>
<protein>
    <recommendedName>
        <fullName evidence="11">Tyrosine-specific transport protein</fullName>
    </recommendedName>
</protein>
<dbReference type="GO" id="GO:0005886">
    <property type="term" value="C:plasma membrane"/>
    <property type="evidence" value="ECO:0007669"/>
    <property type="project" value="UniProtKB-SubCell"/>
</dbReference>
<evidence type="ECO:0000256" key="4">
    <source>
        <dbReference type="ARBA" id="ARBA00022519"/>
    </source>
</evidence>
<evidence type="ECO:0008006" key="11">
    <source>
        <dbReference type="Google" id="ProtNLM"/>
    </source>
</evidence>
<keyword evidence="5 8" id="KW-0812">Transmembrane</keyword>
<evidence type="ECO:0000256" key="5">
    <source>
        <dbReference type="ARBA" id="ARBA00022692"/>
    </source>
</evidence>
<sequence>MPNGQELTSESGSGEDWNSFACDGEICNIDDVNEDGNPGTLSGAVALIAGSAVGGGVLAIPAATASAGVVPSLTFMTATWIFLCMQGLLLAEVTVATMKRTKKRSASILSLAKGTLGEGMGKFLAVLFVLFSNAVLIGQLSKGGTVLSSFLTDVASSGPIYSAAVFLVAFSVAALINKGGIKFADIANQALLFLLLAAFAALMGVGIVNMDMANVAHTDWTRSLSTVPTFLQVLNFANLLPIVCTYLGGNLKRIRTAVLLGSAIPLLVCMAWDVVALGLVPFKGGMGLLADPVNVLISTGSVWVSNLAIVFSMCAVYTTLIGTYFTLDEFFAETLTGGSKISAANNAKPSSSSAPAAANKEVDWILVSLILAPSTLVAAIAPQKVVMYTFCVLP</sequence>
<evidence type="ECO:0000256" key="1">
    <source>
        <dbReference type="ARBA" id="ARBA00004429"/>
    </source>
</evidence>
<feature type="transmembrane region" description="Helical" evidence="8">
    <location>
        <begin position="302"/>
        <end position="327"/>
    </location>
</feature>
<dbReference type="Gene3D" id="1.20.1740.10">
    <property type="entry name" value="Amino acid/polyamine transporter I"/>
    <property type="match status" value="1"/>
</dbReference>
<dbReference type="AlphaFoldDB" id="A0AAE0GHE2"/>
<feature type="transmembrane region" description="Helical" evidence="8">
    <location>
        <begin position="256"/>
        <end position="282"/>
    </location>
</feature>
<reference evidence="9 10" key="1">
    <citation type="journal article" date="2015" name="Genome Biol. Evol.">
        <title>Comparative Genomics of a Bacterivorous Green Alga Reveals Evolutionary Causalities and Consequences of Phago-Mixotrophic Mode of Nutrition.</title>
        <authorList>
            <person name="Burns J.A."/>
            <person name="Paasch A."/>
            <person name="Narechania A."/>
            <person name="Kim E."/>
        </authorList>
    </citation>
    <scope>NUCLEOTIDE SEQUENCE [LARGE SCALE GENOMIC DNA]</scope>
    <source>
        <strain evidence="9 10">PLY_AMNH</strain>
    </source>
</reference>
<feature type="transmembrane region" description="Helical" evidence="8">
    <location>
        <begin position="190"/>
        <end position="210"/>
    </location>
</feature>
<feature type="transmembrane region" description="Helical" evidence="8">
    <location>
        <begin position="230"/>
        <end position="249"/>
    </location>
</feature>
<evidence type="ECO:0000256" key="3">
    <source>
        <dbReference type="ARBA" id="ARBA00022475"/>
    </source>
</evidence>
<comment type="subcellular location">
    <subcellularLocation>
        <location evidence="1">Cell inner membrane</location>
        <topology evidence="1">Multi-pass membrane protein</topology>
    </subcellularLocation>
</comment>
<keyword evidence="4" id="KW-0997">Cell inner membrane</keyword>
<evidence type="ECO:0000313" key="10">
    <source>
        <dbReference type="Proteomes" id="UP001190700"/>
    </source>
</evidence>
<keyword evidence="3" id="KW-1003">Cell membrane</keyword>
<dbReference type="Pfam" id="PF03222">
    <property type="entry name" value="Trp_Tyr_perm"/>
    <property type="match status" value="1"/>
</dbReference>
<accession>A0AAE0GHE2</accession>
<feature type="transmembrane region" description="Helical" evidence="8">
    <location>
        <begin position="44"/>
        <end position="63"/>
    </location>
</feature>
<evidence type="ECO:0000256" key="6">
    <source>
        <dbReference type="ARBA" id="ARBA00022989"/>
    </source>
</evidence>
<keyword evidence="2" id="KW-0813">Transport</keyword>
<proteinExistence type="predicted"/>
<dbReference type="PANTHER" id="PTHR32195">
    <property type="entry name" value="OS07G0662800 PROTEIN"/>
    <property type="match status" value="1"/>
</dbReference>
<gene>
    <name evidence="9" type="ORF">CYMTET_14061</name>
</gene>
<dbReference type="InterPro" id="IPR018227">
    <property type="entry name" value="Amino_acid_transport_2"/>
</dbReference>
<name>A0AAE0GHE2_9CHLO</name>
<feature type="transmembrane region" description="Helical" evidence="8">
    <location>
        <begin position="160"/>
        <end position="178"/>
    </location>
</feature>
<evidence type="ECO:0000256" key="7">
    <source>
        <dbReference type="ARBA" id="ARBA00023136"/>
    </source>
</evidence>
<feature type="transmembrane region" description="Helical" evidence="8">
    <location>
        <begin position="119"/>
        <end position="140"/>
    </location>
</feature>
<dbReference type="GO" id="GO:0003333">
    <property type="term" value="P:amino acid transmembrane transport"/>
    <property type="evidence" value="ECO:0007669"/>
    <property type="project" value="InterPro"/>
</dbReference>
<organism evidence="9 10">
    <name type="scientific">Cymbomonas tetramitiformis</name>
    <dbReference type="NCBI Taxonomy" id="36881"/>
    <lineage>
        <taxon>Eukaryota</taxon>
        <taxon>Viridiplantae</taxon>
        <taxon>Chlorophyta</taxon>
        <taxon>Pyramimonadophyceae</taxon>
        <taxon>Pyramimonadales</taxon>
        <taxon>Pyramimonadaceae</taxon>
        <taxon>Cymbomonas</taxon>
    </lineage>
</organism>
<evidence type="ECO:0000256" key="8">
    <source>
        <dbReference type="SAM" id="Phobius"/>
    </source>
</evidence>
<comment type="caution">
    <text evidence="9">The sequence shown here is derived from an EMBL/GenBank/DDBJ whole genome shotgun (WGS) entry which is preliminary data.</text>
</comment>
<keyword evidence="6 8" id="KW-1133">Transmembrane helix</keyword>
<dbReference type="Proteomes" id="UP001190700">
    <property type="component" value="Unassembled WGS sequence"/>
</dbReference>
<keyword evidence="7 8" id="KW-0472">Membrane</keyword>
<keyword evidence="10" id="KW-1185">Reference proteome</keyword>